<dbReference type="InterPro" id="IPR000835">
    <property type="entry name" value="HTH_MarR-typ"/>
</dbReference>
<accession>A0A1M5S297</accession>
<evidence type="ECO:0000259" key="4">
    <source>
        <dbReference type="PROSITE" id="PS50995"/>
    </source>
</evidence>
<reference evidence="6" key="1">
    <citation type="submission" date="2016-11" db="EMBL/GenBank/DDBJ databases">
        <authorList>
            <person name="Varghese N."/>
            <person name="Submissions S."/>
        </authorList>
    </citation>
    <scope>NUCLEOTIDE SEQUENCE [LARGE SCALE GENOMIC DNA]</scope>
    <source>
        <strain evidence="6">DSM 15449</strain>
    </source>
</reference>
<sequence>MAVPNGELTKLLEQFLRRANIILFERGRAVLQDLEISELQFNALISIQEYGPQTMGELCKSLFVACSTATDLADRMELVELVERVRDDKDRRIVRLHLLSKGKAALEAVIAERQKFLSEVLRGYTDREHNELSYSLELLTERMELKQ</sequence>
<dbReference type="InterPro" id="IPR036390">
    <property type="entry name" value="WH_DNA-bd_sf"/>
</dbReference>
<dbReference type="SMART" id="SM00347">
    <property type="entry name" value="HTH_MARR"/>
    <property type="match status" value="1"/>
</dbReference>
<evidence type="ECO:0000313" key="6">
    <source>
        <dbReference type="Proteomes" id="UP000183954"/>
    </source>
</evidence>
<proteinExistence type="predicted"/>
<keyword evidence="1" id="KW-0805">Transcription regulation</keyword>
<name>A0A1M5S297_9FIRM</name>
<evidence type="ECO:0000313" key="5">
    <source>
        <dbReference type="EMBL" id="SHH32428.1"/>
    </source>
</evidence>
<feature type="domain" description="HTH marR-type" evidence="4">
    <location>
        <begin position="5"/>
        <end position="141"/>
    </location>
</feature>
<gene>
    <name evidence="5" type="ORF">SAMN02746098_00723</name>
</gene>
<organism evidence="5 6">
    <name type="scientific">Desulfosporosinus lacus DSM 15449</name>
    <dbReference type="NCBI Taxonomy" id="1121420"/>
    <lineage>
        <taxon>Bacteria</taxon>
        <taxon>Bacillati</taxon>
        <taxon>Bacillota</taxon>
        <taxon>Clostridia</taxon>
        <taxon>Eubacteriales</taxon>
        <taxon>Desulfitobacteriaceae</taxon>
        <taxon>Desulfosporosinus</taxon>
    </lineage>
</organism>
<keyword evidence="3" id="KW-0804">Transcription</keyword>
<dbReference type="RefSeq" id="WP_073027916.1">
    <property type="nucleotide sequence ID" value="NZ_FQXJ01000003.1"/>
</dbReference>
<dbReference type="PANTHER" id="PTHR42756:SF1">
    <property type="entry name" value="TRANSCRIPTIONAL REPRESSOR OF EMRAB OPERON"/>
    <property type="match status" value="1"/>
</dbReference>
<evidence type="ECO:0000256" key="2">
    <source>
        <dbReference type="ARBA" id="ARBA00023125"/>
    </source>
</evidence>
<dbReference type="SUPFAM" id="SSF46785">
    <property type="entry name" value="Winged helix' DNA-binding domain"/>
    <property type="match status" value="1"/>
</dbReference>
<dbReference type="GO" id="GO:0003700">
    <property type="term" value="F:DNA-binding transcription factor activity"/>
    <property type="evidence" value="ECO:0007669"/>
    <property type="project" value="InterPro"/>
</dbReference>
<protein>
    <submittedName>
        <fullName evidence="5">DNA-binding transcriptional regulator, MarR family</fullName>
    </submittedName>
</protein>
<dbReference type="Proteomes" id="UP000183954">
    <property type="component" value="Unassembled WGS sequence"/>
</dbReference>
<keyword evidence="6" id="KW-1185">Reference proteome</keyword>
<dbReference type="PANTHER" id="PTHR42756">
    <property type="entry name" value="TRANSCRIPTIONAL REGULATOR, MARR"/>
    <property type="match status" value="1"/>
</dbReference>
<dbReference type="AlphaFoldDB" id="A0A1M5S297"/>
<dbReference type="OrthoDB" id="9790052at2"/>
<dbReference type="PROSITE" id="PS50995">
    <property type="entry name" value="HTH_MARR_2"/>
    <property type="match status" value="1"/>
</dbReference>
<evidence type="ECO:0000256" key="1">
    <source>
        <dbReference type="ARBA" id="ARBA00023015"/>
    </source>
</evidence>
<dbReference type="Gene3D" id="1.10.10.10">
    <property type="entry name" value="Winged helix-like DNA-binding domain superfamily/Winged helix DNA-binding domain"/>
    <property type="match status" value="1"/>
</dbReference>
<dbReference type="Pfam" id="PF01047">
    <property type="entry name" value="MarR"/>
    <property type="match status" value="1"/>
</dbReference>
<keyword evidence="2 5" id="KW-0238">DNA-binding</keyword>
<dbReference type="InterPro" id="IPR036388">
    <property type="entry name" value="WH-like_DNA-bd_sf"/>
</dbReference>
<evidence type="ECO:0000256" key="3">
    <source>
        <dbReference type="ARBA" id="ARBA00023163"/>
    </source>
</evidence>
<dbReference type="STRING" id="1121420.SAMN02746098_00723"/>
<dbReference type="EMBL" id="FQXJ01000003">
    <property type="protein sequence ID" value="SHH32428.1"/>
    <property type="molecule type" value="Genomic_DNA"/>
</dbReference>
<dbReference type="GO" id="GO:0003677">
    <property type="term" value="F:DNA binding"/>
    <property type="evidence" value="ECO:0007669"/>
    <property type="project" value="UniProtKB-KW"/>
</dbReference>